<name>A0A4C1TRR1_EUMVA</name>
<reference evidence="1 2" key="1">
    <citation type="journal article" date="2019" name="Commun. Biol.">
        <title>The bagworm genome reveals a unique fibroin gene that provides high tensile strength.</title>
        <authorList>
            <person name="Kono N."/>
            <person name="Nakamura H."/>
            <person name="Ohtoshi R."/>
            <person name="Tomita M."/>
            <person name="Numata K."/>
            <person name="Arakawa K."/>
        </authorList>
    </citation>
    <scope>NUCLEOTIDE SEQUENCE [LARGE SCALE GENOMIC DNA]</scope>
</reference>
<evidence type="ECO:0000313" key="2">
    <source>
        <dbReference type="Proteomes" id="UP000299102"/>
    </source>
</evidence>
<comment type="caution">
    <text evidence="1">The sequence shown here is derived from an EMBL/GenBank/DDBJ whole genome shotgun (WGS) entry which is preliminary data.</text>
</comment>
<proteinExistence type="predicted"/>
<sequence>MSDAARKQMGPLRADARPRPNYPIVINCDRFDRRKFRYRSYTEYVESARFLKEFTGPFTFEALNISLRSLRDSRGFPMTCERAPALPCLRIRAEEVTALLALSAGAAFASTGALYVTERLRLGPRGGTQLVVKVAVNTPGRKNITGISY</sequence>
<dbReference type="AlphaFoldDB" id="A0A4C1TRR1"/>
<organism evidence="1 2">
    <name type="scientific">Eumeta variegata</name>
    <name type="common">Bagworm moth</name>
    <name type="synonym">Eumeta japonica</name>
    <dbReference type="NCBI Taxonomy" id="151549"/>
    <lineage>
        <taxon>Eukaryota</taxon>
        <taxon>Metazoa</taxon>
        <taxon>Ecdysozoa</taxon>
        <taxon>Arthropoda</taxon>
        <taxon>Hexapoda</taxon>
        <taxon>Insecta</taxon>
        <taxon>Pterygota</taxon>
        <taxon>Neoptera</taxon>
        <taxon>Endopterygota</taxon>
        <taxon>Lepidoptera</taxon>
        <taxon>Glossata</taxon>
        <taxon>Ditrysia</taxon>
        <taxon>Tineoidea</taxon>
        <taxon>Psychidae</taxon>
        <taxon>Oiketicinae</taxon>
        <taxon>Eumeta</taxon>
    </lineage>
</organism>
<protein>
    <submittedName>
        <fullName evidence="1">Uncharacterized protein</fullName>
    </submittedName>
</protein>
<accession>A0A4C1TRR1</accession>
<evidence type="ECO:0000313" key="1">
    <source>
        <dbReference type="EMBL" id="GBP16576.1"/>
    </source>
</evidence>
<keyword evidence="2" id="KW-1185">Reference proteome</keyword>
<dbReference type="Proteomes" id="UP000299102">
    <property type="component" value="Unassembled WGS sequence"/>
</dbReference>
<dbReference type="EMBL" id="BGZK01006067">
    <property type="protein sequence ID" value="GBP16576.1"/>
    <property type="molecule type" value="Genomic_DNA"/>
</dbReference>
<dbReference type="OrthoDB" id="2142040at2759"/>
<gene>
    <name evidence="1" type="ORF">EVAR_72783_1</name>
</gene>
<dbReference type="STRING" id="151549.A0A4C1TRR1"/>